<feature type="chain" id="PRO_5027036785" description="Outer membrane beta-barrel protein" evidence="1">
    <location>
        <begin position="33"/>
        <end position="219"/>
    </location>
</feature>
<evidence type="ECO:0008006" key="4">
    <source>
        <dbReference type="Google" id="ProtNLM"/>
    </source>
</evidence>
<gene>
    <name evidence="2" type="ORF">G3569_12360</name>
</gene>
<keyword evidence="3" id="KW-1185">Reference proteome</keyword>
<accession>A0A6M1T733</accession>
<dbReference type="RefSeq" id="WP_165269575.1">
    <property type="nucleotide sequence ID" value="NZ_JAALLS010000016.1"/>
</dbReference>
<comment type="caution">
    <text evidence="2">The sequence shown here is derived from an EMBL/GenBank/DDBJ whole genome shotgun (WGS) entry which is preliminary data.</text>
</comment>
<protein>
    <recommendedName>
        <fullName evidence="4">Outer membrane beta-barrel protein</fullName>
    </recommendedName>
</protein>
<keyword evidence="1" id="KW-0732">Signal</keyword>
<name>A0A6M1T733_9BACT</name>
<dbReference type="AlphaFoldDB" id="A0A6M1T733"/>
<sequence>MIKQVFESIYYYFGIVASAALLIVMISHPVSAQSGTTPNQDDQFESLRSDVGIHGLTANIHQLSDLTYKGNSDSLTFDNTSELEFVYRNVRMMSQRLGVGYQLMTSFYTGGDDSGFGVGSWGLGPVIRAYPFRSDQVQPYAQFNSMFGNNLGLSRLANTQDLSKGFRVRFGVRAGLAVRIANSFGLFTEVGYDWESSRIFRADSRAFQANVGFDFYLFN</sequence>
<evidence type="ECO:0000256" key="1">
    <source>
        <dbReference type="SAM" id="SignalP"/>
    </source>
</evidence>
<feature type="signal peptide" evidence="1">
    <location>
        <begin position="1"/>
        <end position="32"/>
    </location>
</feature>
<dbReference type="Proteomes" id="UP000479132">
    <property type="component" value="Unassembled WGS sequence"/>
</dbReference>
<evidence type="ECO:0000313" key="3">
    <source>
        <dbReference type="Proteomes" id="UP000479132"/>
    </source>
</evidence>
<dbReference type="EMBL" id="JAALLS010000016">
    <property type="protein sequence ID" value="NGP89145.1"/>
    <property type="molecule type" value="Genomic_DNA"/>
</dbReference>
<reference evidence="2 3" key="1">
    <citation type="submission" date="2020-02" db="EMBL/GenBank/DDBJ databases">
        <title>Aliifodinibius halophilus 2W32, complete genome.</title>
        <authorList>
            <person name="Li Y."/>
            <person name="Wu S."/>
        </authorList>
    </citation>
    <scope>NUCLEOTIDE SEQUENCE [LARGE SCALE GENOMIC DNA]</scope>
    <source>
        <strain evidence="2 3">2W32</strain>
    </source>
</reference>
<evidence type="ECO:0000313" key="2">
    <source>
        <dbReference type="EMBL" id="NGP89145.1"/>
    </source>
</evidence>
<organism evidence="2 3">
    <name type="scientific">Fodinibius halophilus</name>
    <dbReference type="NCBI Taxonomy" id="1736908"/>
    <lineage>
        <taxon>Bacteria</taxon>
        <taxon>Pseudomonadati</taxon>
        <taxon>Balneolota</taxon>
        <taxon>Balneolia</taxon>
        <taxon>Balneolales</taxon>
        <taxon>Balneolaceae</taxon>
        <taxon>Fodinibius</taxon>
    </lineage>
</organism>
<proteinExistence type="predicted"/>